<dbReference type="AlphaFoldDB" id="A0A813F0M0"/>
<evidence type="ECO:0000313" key="2">
    <source>
        <dbReference type="Proteomes" id="UP000654075"/>
    </source>
</evidence>
<dbReference type="EMBL" id="CAJNNV010017024">
    <property type="protein sequence ID" value="CAE8604851.1"/>
    <property type="molecule type" value="Genomic_DNA"/>
</dbReference>
<evidence type="ECO:0000313" key="1">
    <source>
        <dbReference type="EMBL" id="CAE8604851.1"/>
    </source>
</evidence>
<proteinExistence type="predicted"/>
<gene>
    <name evidence="1" type="ORF">PGLA1383_LOCUS22995</name>
</gene>
<reference evidence="1" key="1">
    <citation type="submission" date="2021-02" db="EMBL/GenBank/DDBJ databases">
        <authorList>
            <person name="Dougan E. K."/>
            <person name="Rhodes N."/>
            <person name="Thang M."/>
            <person name="Chan C."/>
        </authorList>
    </citation>
    <scope>NUCLEOTIDE SEQUENCE</scope>
</reference>
<protein>
    <submittedName>
        <fullName evidence="1">Uncharacterized protein</fullName>
    </submittedName>
</protein>
<organism evidence="1 2">
    <name type="scientific">Polarella glacialis</name>
    <name type="common">Dinoflagellate</name>
    <dbReference type="NCBI Taxonomy" id="89957"/>
    <lineage>
        <taxon>Eukaryota</taxon>
        <taxon>Sar</taxon>
        <taxon>Alveolata</taxon>
        <taxon>Dinophyceae</taxon>
        <taxon>Suessiales</taxon>
        <taxon>Suessiaceae</taxon>
        <taxon>Polarella</taxon>
    </lineage>
</organism>
<keyword evidence="2" id="KW-1185">Reference proteome</keyword>
<name>A0A813F0M0_POLGL</name>
<comment type="caution">
    <text evidence="1">The sequence shown here is derived from an EMBL/GenBank/DDBJ whole genome shotgun (WGS) entry which is preliminary data.</text>
</comment>
<accession>A0A813F0M0</accession>
<dbReference type="Proteomes" id="UP000654075">
    <property type="component" value="Unassembled WGS sequence"/>
</dbReference>
<sequence length="180" mass="19750">MGNSLGPAAVGPLCCAQCSDGDMEVQLITIPLKEQFEFDAVPKQELEVPKVEKAEEPKVEKPKVVKPKVEYTPVQPNPVSITITFQKKDGGVHLANFRQRPLGFTYIPHNAKRGGCCSAPKFTGKYEIKTVSEQAQAKHIEPGMIITHIENSPIGVVNDKWEFDDLLQRASMKLPVVAAG</sequence>